<feature type="non-terminal residue" evidence="1">
    <location>
        <position position="113"/>
    </location>
</feature>
<dbReference type="Pfam" id="PF14223">
    <property type="entry name" value="Retrotran_gag_2"/>
    <property type="match status" value="1"/>
</dbReference>
<dbReference type="AlphaFoldDB" id="A0A3A8PUW9"/>
<protein>
    <submittedName>
        <fullName evidence="1">DUF4219 domain-containing protein</fullName>
    </submittedName>
</protein>
<name>A0A3A8PUW9_9BACT</name>
<comment type="caution">
    <text evidence="1">The sequence shown here is derived from an EMBL/GenBank/DDBJ whole genome shotgun (WGS) entry which is preliminary data.</text>
</comment>
<dbReference type="RefSeq" id="WP_121772018.1">
    <property type="nucleotide sequence ID" value="NZ_RAWM01000400.1"/>
</dbReference>
<reference evidence="2" key="1">
    <citation type="submission" date="2018-09" db="EMBL/GenBank/DDBJ databases">
        <authorList>
            <person name="Livingstone P.G."/>
            <person name="Whitworth D.E."/>
        </authorList>
    </citation>
    <scope>NUCLEOTIDE SEQUENCE [LARGE SCALE GENOMIC DNA]</scope>
    <source>
        <strain evidence="2">AB047A</strain>
    </source>
</reference>
<organism evidence="1 2">
    <name type="scientific">Corallococcus interemptor</name>
    <dbReference type="NCBI Taxonomy" id="2316720"/>
    <lineage>
        <taxon>Bacteria</taxon>
        <taxon>Pseudomonadati</taxon>
        <taxon>Myxococcota</taxon>
        <taxon>Myxococcia</taxon>
        <taxon>Myxococcales</taxon>
        <taxon>Cystobacterineae</taxon>
        <taxon>Myxococcaceae</taxon>
        <taxon>Corallococcus</taxon>
    </lineage>
</organism>
<gene>
    <name evidence="1" type="ORF">D7X96_39350</name>
</gene>
<evidence type="ECO:0000313" key="2">
    <source>
        <dbReference type="Proteomes" id="UP000282656"/>
    </source>
</evidence>
<sequence length="113" mass="12647">MSTSKPLLLDGTNYPYWKVIMIVFLRAIDDQVWDSIVEGYSNPTVTVDDQTVKKPRAQWSADKKTKSNCNNKAINAIYNGITPAEFHRISACSTAKAAWDLLQTVHEGTDTVK</sequence>
<dbReference type="EMBL" id="RAWM01000400">
    <property type="protein sequence ID" value="RKH55274.1"/>
    <property type="molecule type" value="Genomic_DNA"/>
</dbReference>
<evidence type="ECO:0000313" key="1">
    <source>
        <dbReference type="EMBL" id="RKH55274.1"/>
    </source>
</evidence>
<proteinExistence type="predicted"/>
<dbReference type="PANTHER" id="PTHR34676:SF17">
    <property type="entry name" value="OS06G0684500 PROTEIN"/>
    <property type="match status" value="1"/>
</dbReference>
<dbReference type="PANTHER" id="PTHR34676">
    <property type="entry name" value="DUF4219 DOMAIN-CONTAINING PROTEIN-RELATED"/>
    <property type="match status" value="1"/>
</dbReference>
<accession>A0A3A8PUW9</accession>
<dbReference type="Proteomes" id="UP000282656">
    <property type="component" value="Unassembled WGS sequence"/>
</dbReference>
<keyword evidence="2" id="KW-1185">Reference proteome</keyword>